<dbReference type="EMBL" id="CP073078">
    <property type="protein sequence ID" value="QUD88476.1"/>
    <property type="molecule type" value="Genomic_DNA"/>
</dbReference>
<accession>A0A975G0E3</accession>
<dbReference type="PANTHER" id="PTHR13696">
    <property type="entry name" value="P-LOOP CONTAINING NUCLEOSIDE TRIPHOSPHATE HYDROLASE"/>
    <property type="match status" value="1"/>
</dbReference>
<dbReference type="Pfam" id="PF07015">
    <property type="entry name" value="VirC1"/>
    <property type="match status" value="1"/>
</dbReference>
<dbReference type="AlphaFoldDB" id="A0A975G0E3"/>
<organism evidence="1 2">
    <name type="scientific">Phenylobacterium montanum</name>
    <dbReference type="NCBI Taxonomy" id="2823693"/>
    <lineage>
        <taxon>Bacteria</taxon>
        <taxon>Pseudomonadati</taxon>
        <taxon>Pseudomonadota</taxon>
        <taxon>Alphaproteobacteria</taxon>
        <taxon>Caulobacterales</taxon>
        <taxon>Caulobacteraceae</taxon>
        <taxon>Phenylobacterium</taxon>
    </lineage>
</organism>
<dbReference type="PANTHER" id="PTHR13696:SF96">
    <property type="entry name" value="COBQ_COBB_MIND_PARA NUCLEOTIDE BINDING DOMAIN-CONTAINING PROTEIN"/>
    <property type="match status" value="1"/>
</dbReference>
<dbReference type="RefSeq" id="WP_211938526.1">
    <property type="nucleotide sequence ID" value="NZ_CP073078.1"/>
</dbReference>
<dbReference type="Proteomes" id="UP000676409">
    <property type="component" value="Chromosome"/>
</dbReference>
<name>A0A975G0E3_9CAUL</name>
<gene>
    <name evidence="1" type="ORF">KCG34_00845</name>
</gene>
<dbReference type="InterPro" id="IPR050678">
    <property type="entry name" value="DNA_Partitioning_ATPase"/>
</dbReference>
<evidence type="ECO:0000313" key="1">
    <source>
        <dbReference type="EMBL" id="QUD88476.1"/>
    </source>
</evidence>
<dbReference type="PIRSF" id="PIRSF009320">
    <property type="entry name" value="Nuc_binding_HP_1000"/>
    <property type="match status" value="1"/>
</dbReference>
<keyword evidence="2" id="KW-1185">Reference proteome</keyword>
<protein>
    <submittedName>
        <fullName evidence="1">ParA family protein</fullName>
    </submittedName>
</protein>
<dbReference type="Gene3D" id="3.40.50.300">
    <property type="entry name" value="P-loop containing nucleotide triphosphate hydrolases"/>
    <property type="match status" value="1"/>
</dbReference>
<sequence>MHSVAFISPKGGAGKTTAALLLALGLAERGQRVAMIDSDPNKPLVEWARLPGRPDRLSVHPSPTLHDFVDARREALRTHPDWMILDTEGTERGAMVFTALRPDLVLTPLAGSQLEATQAIKAAEMVRNFGQRGGRPLPHSCLLTRIPAAIRSRTLKAVVDRLRAHEVQILPTALLEKEAFRALFSAGAGFDALEAAGVGGVAAARSNAQAYVDAVLEFVQQTPVS</sequence>
<proteinExistence type="predicted"/>
<dbReference type="InterPro" id="IPR009744">
    <property type="entry name" value="VirC1"/>
</dbReference>
<dbReference type="KEGG" id="caul:KCG34_00845"/>
<dbReference type="SUPFAM" id="SSF52540">
    <property type="entry name" value="P-loop containing nucleoside triphosphate hydrolases"/>
    <property type="match status" value="1"/>
</dbReference>
<dbReference type="CDD" id="cd02042">
    <property type="entry name" value="ParAB_family"/>
    <property type="match status" value="1"/>
</dbReference>
<evidence type="ECO:0000313" key="2">
    <source>
        <dbReference type="Proteomes" id="UP000676409"/>
    </source>
</evidence>
<dbReference type="InterPro" id="IPR027417">
    <property type="entry name" value="P-loop_NTPase"/>
</dbReference>
<reference evidence="1" key="1">
    <citation type="submission" date="2021-04" db="EMBL/GenBank/DDBJ databases">
        <title>The complete genome sequence of Caulobacter sp. S6.</title>
        <authorList>
            <person name="Tang Y."/>
            <person name="Ouyang W."/>
            <person name="Liu Q."/>
            <person name="Huang B."/>
            <person name="Guo Z."/>
            <person name="Lei P."/>
        </authorList>
    </citation>
    <scope>NUCLEOTIDE SEQUENCE</scope>
    <source>
        <strain evidence="1">S6</strain>
    </source>
</reference>